<dbReference type="EMBL" id="LQYT01000119">
    <property type="protein sequence ID" value="KYD10380.1"/>
    <property type="molecule type" value="Genomic_DNA"/>
</dbReference>
<reference evidence="1 2" key="1">
    <citation type="submission" date="2016-01" db="EMBL/GenBank/DDBJ databases">
        <title>Draft Genome Sequences of Seven Thermophilic Sporeformers Isolated from Foods.</title>
        <authorList>
            <person name="Berendsen E.M."/>
            <person name="Wells-Bennik M.H."/>
            <person name="Krawcyk A.O."/>
            <person name="De Jong A."/>
            <person name="Holsappel S."/>
            <person name="Eijlander R.T."/>
            <person name="Kuipers O.P."/>
        </authorList>
    </citation>
    <scope>NUCLEOTIDE SEQUENCE [LARGE SCALE GENOMIC DNA]</scope>
    <source>
        <strain evidence="1 2">B4135</strain>
    </source>
</reference>
<evidence type="ECO:0000313" key="1">
    <source>
        <dbReference type="EMBL" id="KYD10380.1"/>
    </source>
</evidence>
<gene>
    <name evidence="1" type="ORF">B4135_3555</name>
</gene>
<comment type="caution">
    <text evidence="1">The sequence shown here is derived from an EMBL/GenBank/DDBJ whole genome shotgun (WGS) entry which is preliminary data.</text>
</comment>
<sequence length="126" mass="14184">MIFPAFSESGRSFKRGSNADHLLPLILPAVLSRPEEKRPGLPVHFHPFRRARRMAIKFAAGWEGRLHGSHPPPVPGFRRHDGISFSGPSFPWAGSAGFIFRLKDPFSRNPLRNIRLLKVERGICHG</sequence>
<accession>A0A150LDS9</accession>
<dbReference type="AlphaFoldDB" id="A0A150LDS9"/>
<proteinExistence type="predicted"/>
<evidence type="ECO:0000313" key="2">
    <source>
        <dbReference type="Proteomes" id="UP000075683"/>
    </source>
</evidence>
<protein>
    <submittedName>
        <fullName evidence="1">Uncharacterized protein</fullName>
    </submittedName>
</protein>
<dbReference type="STRING" id="301148.B4135_3555"/>
<organism evidence="1 2">
    <name type="scientific">Caldibacillus debilis</name>
    <dbReference type="NCBI Taxonomy" id="301148"/>
    <lineage>
        <taxon>Bacteria</taxon>
        <taxon>Bacillati</taxon>
        <taxon>Bacillota</taxon>
        <taxon>Bacilli</taxon>
        <taxon>Bacillales</taxon>
        <taxon>Bacillaceae</taxon>
        <taxon>Caldibacillus</taxon>
    </lineage>
</organism>
<dbReference type="Proteomes" id="UP000075683">
    <property type="component" value="Unassembled WGS sequence"/>
</dbReference>
<name>A0A150LDS9_9BACI</name>